<evidence type="ECO:0000256" key="1">
    <source>
        <dbReference type="SAM" id="MobiDB-lite"/>
    </source>
</evidence>
<proteinExistence type="predicted"/>
<reference evidence="2" key="1">
    <citation type="submission" date="2021-03" db="EMBL/GenBank/DDBJ databases">
        <title>Revisited historic fungal species revealed as producer of novel bioactive compounds through whole genome sequencing and comparative genomics.</title>
        <authorList>
            <person name="Vignolle G.A."/>
            <person name="Hochenegger N."/>
            <person name="Mach R.L."/>
            <person name="Mach-Aigner A.R."/>
            <person name="Javad Rahimi M."/>
            <person name="Salim K.A."/>
            <person name="Chan C.M."/>
            <person name="Lim L.B.L."/>
            <person name="Cai F."/>
            <person name="Druzhinina I.S."/>
            <person name="U'Ren J.M."/>
            <person name="Derntl C."/>
        </authorList>
    </citation>
    <scope>NUCLEOTIDE SEQUENCE</scope>
    <source>
        <strain evidence="2">TUCIM 5799</strain>
    </source>
</reference>
<accession>A0A9P9WFM3</accession>
<evidence type="ECO:0000313" key="2">
    <source>
        <dbReference type="EMBL" id="KAI1860563.1"/>
    </source>
</evidence>
<keyword evidence="3" id="KW-1185">Reference proteome</keyword>
<feature type="compositionally biased region" description="Basic residues" evidence="1">
    <location>
        <begin position="354"/>
        <end position="365"/>
    </location>
</feature>
<dbReference type="EMBL" id="JAFIMR010000031">
    <property type="protein sequence ID" value="KAI1860563.1"/>
    <property type="molecule type" value="Genomic_DNA"/>
</dbReference>
<organism evidence="2 3">
    <name type="scientific">Neoarthrinium moseri</name>
    <dbReference type="NCBI Taxonomy" id="1658444"/>
    <lineage>
        <taxon>Eukaryota</taxon>
        <taxon>Fungi</taxon>
        <taxon>Dikarya</taxon>
        <taxon>Ascomycota</taxon>
        <taxon>Pezizomycotina</taxon>
        <taxon>Sordariomycetes</taxon>
        <taxon>Xylariomycetidae</taxon>
        <taxon>Amphisphaeriales</taxon>
        <taxon>Apiosporaceae</taxon>
        <taxon>Neoarthrinium</taxon>
    </lineage>
</organism>
<comment type="caution">
    <text evidence="2">The sequence shown here is derived from an EMBL/GenBank/DDBJ whole genome shotgun (WGS) entry which is preliminary data.</text>
</comment>
<dbReference type="AlphaFoldDB" id="A0A9P9WFM3"/>
<name>A0A9P9WFM3_9PEZI</name>
<sequence>MASSSTQLVAVSAQLSANERWRRNGAIRALMAQCRKLSEAQILEFYDRAQKRVCESLWAQKKAWSYSAAAFNWEVENLAWRSINKQGAFHRSDHQSAPGLGSAAQVQISKVGPPSVRSGVSDKTLQNLKYSFASHPASPPSSSSLSLSLTHTHTHTHNMSSNLDKPLGDIIAEGRGKRTSTVAKRGHSEVESASKDTDETAAVAKRAKLEYLPLSEMGRTRHGRIYDKSDPFNTNIVGVGIHKTQAFVGDEANLDAVHEDFKRRTKLMNGGELGRVSVQYQSVGRKKWITESRGLAKYADCTGDDNVFALPSPAAPAQIETGAAETASGDVPMPDAQPPATTVAKDTAAEQRAKKQAKNKARRAKRKEEREWVAKGGHKTAPPAARGPAGGPQRTQRLPTPDKVPGEDEEPRGWWVLDELQDHQMSKKEQAIKKAQLHKELDEEMDGYFAGADDGASSSRWNA</sequence>
<evidence type="ECO:0000313" key="3">
    <source>
        <dbReference type="Proteomes" id="UP000829685"/>
    </source>
</evidence>
<protein>
    <submittedName>
        <fullName evidence="2">Uncharacterized protein</fullName>
    </submittedName>
</protein>
<feature type="compositionally biased region" description="Low complexity" evidence="1">
    <location>
        <begin position="133"/>
        <end position="151"/>
    </location>
</feature>
<feature type="region of interest" description="Disordered" evidence="1">
    <location>
        <begin position="90"/>
        <end position="120"/>
    </location>
</feature>
<gene>
    <name evidence="2" type="ORF">JX265_009962</name>
</gene>
<feature type="region of interest" description="Disordered" evidence="1">
    <location>
        <begin position="132"/>
        <end position="199"/>
    </location>
</feature>
<feature type="region of interest" description="Disordered" evidence="1">
    <location>
        <begin position="321"/>
        <end position="413"/>
    </location>
</feature>
<dbReference type="Proteomes" id="UP000829685">
    <property type="component" value="Unassembled WGS sequence"/>
</dbReference>
<feature type="compositionally biased region" description="Basic and acidic residues" evidence="1">
    <location>
        <begin position="186"/>
        <end position="198"/>
    </location>
</feature>